<feature type="domain" description="BFN" evidence="3">
    <location>
        <begin position="76"/>
        <end position="221"/>
    </location>
</feature>
<dbReference type="PROSITE" id="PS51658">
    <property type="entry name" value="BFN"/>
    <property type="match status" value="1"/>
</dbReference>
<dbReference type="InterPro" id="IPR036104">
    <property type="entry name" value="BFN_sf"/>
</dbReference>
<comment type="caution">
    <text evidence="4">The sequence shown here is derived from an EMBL/GenBank/DDBJ whole genome shotgun (WGS) entry which is preliminary data.</text>
</comment>
<sequence>MVHSQALLGAALPPVANHHARSGSLPLAPVLRRWGHSFAPLPALHPLSSCRRAQRTIARVSDHEYHAIPFNLEQDYVEAKVEAVQRDSDGHKVILRLVKDYSDGATLAMQVYIGEWEKCMIGQALREQQEAQIGGRPMTYDLFKSCMLSGEQEVSAVCVTDLRNSSYHARLVLTPQNQHDSPMKHAKFIDARPSDAINLALRFRSPIFVKKEIARKMARPLDTFPVPSHTDIEKVCRESLRRYPDPTLTQKLQLAVAVKEERYKDAVILRKAIEKAQIEDRALTLTVAIETALADKRFEEAARLREDFLHVLAENEAAKVQSNGLALGK</sequence>
<dbReference type="GO" id="GO:0004518">
    <property type="term" value="F:nuclease activity"/>
    <property type="evidence" value="ECO:0007669"/>
    <property type="project" value="InterPro"/>
</dbReference>
<proteinExistence type="inferred from homology"/>
<dbReference type="InterPro" id="IPR003729">
    <property type="entry name" value="Bi_nuclease_dom"/>
</dbReference>
<dbReference type="Gene3D" id="3.10.690.10">
    <property type="entry name" value="Bifunctional nuclease domain"/>
    <property type="match status" value="1"/>
</dbReference>
<evidence type="ECO:0000313" key="4">
    <source>
        <dbReference type="EMBL" id="KAK9803777.1"/>
    </source>
</evidence>
<dbReference type="Pfam" id="PF02577">
    <property type="entry name" value="BFN_dom"/>
    <property type="match status" value="1"/>
</dbReference>
<dbReference type="GO" id="GO:0005634">
    <property type="term" value="C:nucleus"/>
    <property type="evidence" value="ECO:0007669"/>
    <property type="project" value="TreeGrafter"/>
</dbReference>
<dbReference type="SUPFAM" id="SSF103256">
    <property type="entry name" value="Hypothetical protein TM0160"/>
    <property type="match status" value="1"/>
</dbReference>
<evidence type="ECO:0000256" key="2">
    <source>
        <dbReference type="ARBA" id="ARBA00025428"/>
    </source>
</evidence>
<keyword evidence="5" id="KW-1185">Reference proteome</keyword>
<organism evidence="4 5">
    <name type="scientific">Symbiochloris irregularis</name>
    <dbReference type="NCBI Taxonomy" id="706552"/>
    <lineage>
        <taxon>Eukaryota</taxon>
        <taxon>Viridiplantae</taxon>
        <taxon>Chlorophyta</taxon>
        <taxon>core chlorophytes</taxon>
        <taxon>Trebouxiophyceae</taxon>
        <taxon>Trebouxiales</taxon>
        <taxon>Trebouxiaceae</taxon>
        <taxon>Symbiochloris</taxon>
    </lineage>
</organism>
<reference evidence="4 5" key="1">
    <citation type="journal article" date="2024" name="Nat. Commun.">
        <title>Phylogenomics reveals the evolutionary origins of lichenization in chlorophyte algae.</title>
        <authorList>
            <person name="Puginier C."/>
            <person name="Libourel C."/>
            <person name="Otte J."/>
            <person name="Skaloud P."/>
            <person name="Haon M."/>
            <person name="Grisel S."/>
            <person name="Petersen M."/>
            <person name="Berrin J.G."/>
            <person name="Delaux P.M."/>
            <person name="Dal Grande F."/>
            <person name="Keller J."/>
        </authorList>
    </citation>
    <scope>NUCLEOTIDE SEQUENCE [LARGE SCALE GENOMIC DNA]</scope>
    <source>
        <strain evidence="4 5">SAG 2036</strain>
    </source>
</reference>
<dbReference type="GO" id="GO:0016567">
    <property type="term" value="P:protein ubiquitination"/>
    <property type="evidence" value="ECO:0007669"/>
    <property type="project" value="TreeGrafter"/>
</dbReference>
<dbReference type="AlphaFoldDB" id="A0AAW1P392"/>
<name>A0AAW1P392_9CHLO</name>
<gene>
    <name evidence="4" type="ORF">WJX73_005644</name>
</gene>
<dbReference type="PANTHER" id="PTHR15160:SF1">
    <property type="entry name" value="VON HIPPEL-LINDAU DISEASE TUMOR SUPPRESSOR"/>
    <property type="match status" value="1"/>
</dbReference>
<comment type="function">
    <text evidence="2">Bifunctional nuclease with both RNase and DNase activities. Involved in basal defense response. Participates in abscisic acid-derived callose deposition following infection by a necrotrophic pathogen.</text>
</comment>
<comment type="similarity">
    <text evidence="1">Belongs to the bifunctional nuclease family.</text>
</comment>
<dbReference type="EMBL" id="JALJOQ010000056">
    <property type="protein sequence ID" value="KAK9803777.1"/>
    <property type="molecule type" value="Genomic_DNA"/>
</dbReference>
<dbReference type="Proteomes" id="UP001465755">
    <property type="component" value="Unassembled WGS sequence"/>
</dbReference>
<accession>A0AAW1P392</accession>
<dbReference type="GO" id="GO:0030891">
    <property type="term" value="C:VCB complex"/>
    <property type="evidence" value="ECO:0007669"/>
    <property type="project" value="TreeGrafter"/>
</dbReference>
<evidence type="ECO:0000259" key="3">
    <source>
        <dbReference type="PROSITE" id="PS51658"/>
    </source>
</evidence>
<dbReference type="PANTHER" id="PTHR15160">
    <property type="entry name" value="VON HIPPEL-LINDAU PROTEIN"/>
    <property type="match status" value="1"/>
</dbReference>
<evidence type="ECO:0000256" key="1">
    <source>
        <dbReference type="ARBA" id="ARBA00009095"/>
    </source>
</evidence>
<evidence type="ECO:0000313" key="5">
    <source>
        <dbReference type="Proteomes" id="UP001465755"/>
    </source>
</evidence>
<protein>
    <recommendedName>
        <fullName evidence="3">BFN domain-containing protein</fullName>
    </recommendedName>
</protein>